<evidence type="ECO:0000256" key="5">
    <source>
        <dbReference type="ARBA" id="ARBA00022679"/>
    </source>
</evidence>
<dbReference type="InterPro" id="IPR036571">
    <property type="entry name" value="MECDP_synthase_sf"/>
</dbReference>
<dbReference type="InterPro" id="IPR018294">
    <property type="entry name" value="ISPD_synthase_CS"/>
</dbReference>
<dbReference type="NCBIfam" id="TIGR00151">
    <property type="entry name" value="ispF"/>
    <property type="match status" value="1"/>
</dbReference>
<dbReference type="SUPFAM" id="SSF69765">
    <property type="entry name" value="IpsF-like"/>
    <property type="match status" value="1"/>
</dbReference>
<comment type="similarity">
    <text evidence="4 12">Belongs to the IspD/TarI cytidylyltransferase family. IspD subfamily.</text>
</comment>
<evidence type="ECO:0000256" key="10">
    <source>
        <dbReference type="ARBA" id="ARBA00023268"/>
    </source>
</evidence>
<feature type="binding site" evidence="11">
    <location>
        <begin position="349"/>
        <end position="351"/>
    </location>
    <ligand>
        <name>4-CDP-2-C-methyl-D-erythritol 2-phosphate</name>
        <dbReference type="ChEBI" id="CHEBI:57919"/>
    </ligand>
</feature>
<feature type="binding site" evidence="11">
    <location>
        <begin position="327"/>
        <end position="328"/>
    </location>
    <ligand>
        <name>4-CDP-2-C-methyl-D-erythritol 2-phosphate</name>
        <dbReference type="ChEBI" id="CHEBI:57919"/>
    </ligand>
</feature>
<evidence type="ECO:0000256" key="12">
    <source>
        <dbReference type="HAMAP-Rule" id="MF_00108"/>
    </source>
</evidence>
<evidence type="ECO:0000256" key="1">
    <source>
        <dbReference type="ARBA" id="ARBA00001282"/>
    </source>
</evidence>
<comment type="catalytic activity">
    <reaction evidence="1 12">
        <text>2-C-methyl-D-erythritol 4-phosphate + CTP + H(+) = 4-CDP-2-C-methyl-D-erythritol + diphosphate</text>
        <dbReference type="Rhea" id="RHEA:13429"/>
        <dbReference type="ChEBI" id="CHEBI:15378"/>
        <dbReference type="ChEBI" id="CHEBI:33019"/>
        <dbReference type="ChEBI" id="CHEBI:37563"/>
        <dbReference type="ChEBI" id="CHEBI:57823"/>
        <dbReference type="ChEBI" id="CHEBI:58262"/>
        <dbReference type="EC" id="2.7.7.60"/>
    </reaction>
</comment>
<dbReference type="FunFam" id="3.30.1330.50:FF:000003">
    <property type="entry name" value="2-C-methyl-D-erythritol 2,4-cyclodiphosphate synthase"/>
    <property type="match status" value="1"/>
</dbReference>
<dbReference type="InterPro" id="IPR034683">
    <property type="entry name" value="IspD/TarI"/>
</dbReference>
<feature type="binding site" evidence="11">
    <location>
        <begin position="427"/>
        <end position="430"/>
    </location>
    <ligand>
        <name>4-CDP-2-C-methyl-D-erythritol 2-phosphate</name>
        <dbReference type="ChEBI" id="CHEBI:57919"/>
    </ligand>
</feature>
<feature type="binding site" evidence="11">
    <location>
        <position position="335"/>
    </location>
    <ligand>
        <name>a divalent metal cation</name>
        <dbReference type="ChEBI" id="CHEBI:60240"/>
    </ligand>
</feature>
<feature type="binding site" evidence="11">
    <location>
        <position position="298"/>
    </location>
    <ligand>
        <name>a divalent metal cation</name>
        <dbReference type="ChEBI" id="CHEBI:60240"/>
    </ligand>
</feature>
<feature type="binding site" evidence="11">
    <location>
        <begin position="298"/>
        <end position="300"/>
    </location>
    <ligand>
        <name>4-CDP-2-C-methyl-D-erythritol 2-phosphate</name>
        <dbReference type="ChEBI" id="CHEBI:57919"/>
    </ligand>
</feature>
<comment type="subunit">
    <text evidence="11">Homotrimer.</text>
</comment>
<evidence type="ECO:0000256" key="8">
    <source>
        <dbReference type="ARBA" id="ARBA00023229"/>
    </source>
</evidence>
<comment type="catalytic activity">
    <reaction evidence="11">
        <text>4-CDP-2-C-methyl-D-erythritol 2-phosphate = 2-C-methyl-D-erythritol 2,4-cyclic diphosphate + CMP</text>
        <dbReference type="Rhea" id="RHEA:23864"/>
        <dbReference type="ChEBI" id="CHEBI:57919"/>
        <dbReference type="ChEBI" id="CHEBI:58483"/>
        <dbReference type="ChEBI" id="CHEBI:60377"/>
        <dbReference type="EC" id="4.6.1.12"/>
    </reaction>
</comment>
<comment type="function">
    <text evidence="12">Catalyzes the formation of 4-diphosphocytidyl-2-C-methyl-D-erythritol from CTP and 2-C-methyl-D-erythritol 4-phosphate (MEP).</text>
</comment>
<comment type="caution">
    <text evidence="11">Lacks conserved residue(s) required for the propagation of feature annotation.</text>
</comment>
<name>A0A5R9B9X7_9MICC</name>
<comment type="pathway">
    <text evidence="11">Isoprenoid biosynthesis; isopentenyl diphosphate biosynthesis via DXP pathway; isopentenyl diphosphate from 1-deoxy-D-xylulose 5-phosphate: step 4/6.</text>
</comment>
<keyword evidence="16" id="KW-1185">Reference proteome</keyword>
<evidence type="ECO:0000256" key="3">
    <source>
        <dbReference type="ARBA" id="ARBA00008480"/>
    </source>
</evidence>
<evidence type="ECO:0000256" key="2">
    <source>
        <dbReference type="ARBA" id="ARBA00004787"/>
    </source>
</evidence>
<dbReference type="CDD" id="cd02516">
    <property type="entry name" value="CDP-ME_synthetase"/>
    <property type="match status" value="1"/>
</dbReference>
<dbReference type="EC" id="4.6.1.12" evidence="11"/>
<dbReference type="HAMAP" id="MF_00107">
    <property type="entry name" value="IspF"/>
    <property type="match status" value="1"/>
</dbReference>
<dbReference type="SUPFAM" id="SSF53448">
    <property type="entry name" value="Nucleotide-diphospho-sugar transferases"/>
    <property type="match status" value="1"/>
</dbReference>
<evidence type="ECO:0000259" key="14">
    <source>
        <dbReference type="Pfam" id="PF02542"/>
    </source>
</evidence>
<feature type="site" description="Transition state stabilizer" evidence="11">
    <location>
        <position position="327"/>
    </location>
</feature>
<keyword evidence="6 12" id="KW-0548">Nucleotidyltransferase</keyword>
<dbReference type="FunFam" id="3.90.550.10:FF:000003">
    <property type="entry name" value="2-C-methyl-D-erythritol 4-phosphate cytidylyltransferase"/>
    <property type="match status" value="1"/>
</dbReference>
<feature type="site" description="Positions MEP for the nucleophilic attack" evidence="12">
    <location>
        <position position="240"/>
    </location>
</feature>
<keyword evidence="10" id="KW-0511">Multifunctional enzyme</keyword>
<dbReference type="CDD" id="cd00554">
    <property type="entry name" value="MECDP_synthase"/>
    <property type="match status" value="1"/>
</dbReference>
<evidence type="ECO:0000256" key="6">
    <source>
        <dbReference type="ARBA" id="ARBA00022695"/>
    </source>
</evidence>
<feature type="site" description="Positions MEP for the nucleophilic attack" evidence="12">
    <location>
        <position position="180"/>
    </location>
</feature>
<evidence type="ECO:0000256" key="7">
    <source>
        <dbReference type="ARBA" id="ARBA00022723"/>
    </source>
</evidence>
<evidence type="ECO:0000313" key="15">
    <source>
        <dbReference type="EMBL" id="TLP96182.1"/>
    </source>
</evidence>
<dbReference type="Pfam" id="PF02542">
    <property type="entry name" value="YgbB"/>
    <property type="match status" value="1"/>
</dbReference>
<keyword evidence="8 11" id="KW-0414">Isoprene biosynthesis</keyword>
<feature type="binding site" evidence="11">
    <location>
        <position position="434"/>
    </location>
    <ligand>
        <name>4-CDP-2-C-methyl-D-erythritol 2-phosphate</name>
        <dbReference type="ChEBI" id="CHEBI:57919"/>
    </ligand>
</feature>
<feature type="site" description="Transition state stabilizer" evidence="12">
    <location>
        <position position="29"/>
    </location>
</feature>
<feature type="compositionally biased region" description="Basic and acidic residues" evidence="13">
    <location>
        <begin position="261"/>
        <end position="270"/>
    </location>
</feature>
<evidence type="ECO:0000256" key="9">
    <source>
        <dbReference type="ARBA" id="ARBA00023239"/>
    </source>
</evidence>
<comment type="pathway">
    <text evidence="2 12">Isoprenoid biosynthesis; isopentenyl diphosphate biosynthesis via DXP pathway; isopentenyl diphosphate from 1-deoxy-D-xylulose 5-phosphate: step 2/6.</text>
</comment>
<dbReference type="GO" id="GO:0008685">
    <property type="term" value="F:2-C-methyl-D-erythritol 2,4-cyclodiphosphate synthase activity"/>
    <property type="evidence" value="ECO:0007669"/>
    <property type="project" value="UniProtKB-UniRule"/>
</dbReference>
<feature type="binding site" evidence="11">
    <location>
        <position position="437"/>
    </location>
    <ligand>
        <name>4-CDP-2-C-methyl-D-erythritol 2-phosphate</name>
        <dbReference type="ChEBI" id="CHEBI:57919"/>
    </ligand>
</feature>
<accession>A0A5R9B9X7</accession>
<dbReference type="Gene3D" id="3.90.550.10">
    <property type="entry name" value="Spore Coat Polysaccharide Biosynthesis Protein SpsA, Chain A"/>
    <property type="match status" value="1"/>
</dbReference>
<dbReference type="InterPro" id="IPR029044">
    <property type="entry name" value="Nucleotide-diphossugar_trans"/>
</dbReference>
<keyword evidence="7 11" id="KW-0479">Metal-binding</keyword>
<evidence type="ECO:0000313" key="16">
    <source>
        <dbReference type="Proteomes" id="UP000310458"/>
    </source>
</evidence>
<dbReference type="EC" id="2.7.7.60" evidence="12"/>
<feature type="binding site" evidence="11">
    <location>
        <position position="300"/>
    </location>
    <ligand>
        <name>a divalent metal cation</name>
        <dbReference type="ChEBI" id="CHEBI:60240"/>
    </ligand>
</feature>
<dbReference type="AlphaFoldDB" id="A0A5R9B9X7"/>
<gene>
    <name evidence="12" type="primary">ispD</name>
    <name evidence="11" type="synonym">ispF</name>
    <name evidence="15" type="ORF">FEF26_09340</name>
</gene>
<evidence type="ECO:0000256" key="4">
    <source>
        <dbReference type="ARBA" id="ARBA00009789"/>
    </source>
</evidence>
<comment type="caution">
    <text evidence="15">The sequence shown here is derived from an EMBL/GenBank/DDBJ whole genome shotgun (WGS) entry which is preliminary data.</text>
</comment>
<feature type="domain" description="2-C-methyl-D-erythritol 2,4-cyclodiphosphate synthase" evidence="14">
    <location>
        <begin position="292"/>
        <end position="449"/>
    </location>
</feature>
<dbReference type="PANTHER" id="PTHR32125:SF4">
    <property type="entry name" value="2-C-METHYL-D-ERYTHRITOL 4-PHOSPHATE CYTIDYLYLTRANSFERASE, CHLOROPLASTIC"/>
    <property type="match status" value="1"/>
</dbReference>
<keyword evidence="5 12" id="KW-0808">Transferase</keyword>
<dbReference type="GO" id="GO:0016114">
    <property type="term" value="P:terpenoid biosynthetic process"/>
    <property type="evidence" value="ECO:0007669"/>
    <property type="project" value="InterPro"/>
</dbReference>
<dbReference type="GO" id="GO:0019288">
    <property type="term" value="P:isopentenyl diphosphate biosynthetic process, methylerythritol 4-phosphate pathway"/>
    <property type="evidence" value="ECO:0007669"/>
    <property type="project" value="UniProtKB-UniRule"/>
</dbReference>
<dbReference type="UniPathway" id="UPA00056">
    <property type="reaction ID" value="UER00093"/>
</dbReference>
<sequence length="450" mass="47077">MTQRLDDTVPSSTDRHRALVIVAAGSGTRLGHGMPKAAVKITDRTVLDHALDAVTEDLDVDLIVLVLPQDAHSPHQLAPNGHNLGQRSRAVLTVSGGDTRTESVGSGVRAVQHHAEQQSWAGAVHVLIHDAARALTPTSVFSRVLDALDSGAVSVIPALPVTDTIKRVDASERVAQTVPRQDLRAVQTPQGFTLELLQRAFAHIEGLSEAEAAVLTDEAMIVEDLGETVTVVEGHPHALKITTSIDLTTVRALIAEYDESRDAASGHERSLTPTPSPAPDEEAVVPQLAVPRVGIGHDVHAFAPVEEPTELWLAGLHWPGERGLAGHSDADPVAHAACAALFSAAGLGDLGTHFGADTIGTSRAQYKGASGVVLLAEAARIVRDAGFRIGSVTVQFIGNRPKFASRRQEAENVLSDAASAPVAVSATTSDGLGFTGRGEGIMATATAVLY</sequence>
<reference evidence="15 16" key="1">
    <citation type="submission" date="2019-05" db="EMBL/GenBank/DDBJ databases">
        <title>Nesterenkonia sp. GY074 isolated from the Southern Atlantic Ocean.</title>
        <authorList>
            <person name="Zhang G."/>
        </authorList>
    </citation>
    <scope>NUCLEOTIDE SEQUENCE [LARGE SCALE GENOMIC DNA]</scope>
    <source>
        <strain evidence="15 16">GY074</strain>
    </source>
</reference>
<dbReference type="OrthoDB" id="9802561at2"/>
<comment type="similarity">
    <text evidence="3 11">Belongs to the IspF family.</text>
</comment>
<feature type="region of interest" description="Disordered" evidence="13">
    <location>
        <begin position="261"/>
        <end position="281"/>
    </location>
</feature>
<dbReference type="PROSITE" id="PS01295">
    <property type="entry name" value="ISPD"/>
    <property type="match status" value="1"/>
</dbReference>
<comment type="cofactor">
    <cofactor evidence="11">
        <name>a divalent metal cation</name>
        <dbReference type="ChEBI" id="CHEBI:60240"/>
    </cofactor>
    <text evidence="11">Binds 1 divalent metal cation per subunit.</text>
</comment>
<dbReference type="InterPro" id="IPR050088">
    <property type="entry name" value="IspD/TarI_cytidylyltransf_bact"/>
</dbReference>
<dbReference type="InterPro" id="IPR001228">
    <property type="entry name" value="IspD"/>
</dbReference>
<feature type="site" description="Transition state stabilizer" evidence="12">
    <location>
        <position position="36"/>
    </location>
</feature>
<evidence type="ECO:0000256" key="13">
    <source>
        <dbReference type="SAM" id="MobiDB-lite"/>
    </source>
</evidence>
<dbReference type="Gene3D" id="3.30.1330.50">
    <property type="entry name" value="2-C-methyl-D-erythritol 2,4-cyclodiphosphate synthase"/>
    <property type="match status" value="1"/>
</dbReference>
<feature type="site" description="Transition state stabilizer" evidence="11">
    <location>
        <position position="428"/>
    </location>
</feature>
<proteinExistence type="inferred from homology"/>
<dbReference type="GO" id="GO:0050518">
    <property type="term" value="F:2-C-methyl-D-erythritol 4-phosphate cytidylyltransferase activity"/>
    <property type="evidence" value="ECO:0007669"/>
    <property type="project" value="UniProtKB-UniRule"/>
</dbReference>
<dbReference type="HAMAP" id="MF_00108">
    <property type="entry name" value="IspD"/>
    <property type="match status" value="1"/>
</dbReference>
<dbReference type="PANTHER" id="PTHR32125">
    <property type="entry name" value="2-C-METHYL-D-ERYTHRITOL 4-PHOSPHATE CYTIDYLYLTRANSFERASE, CHLOROPLASTIC"/>
    <property type="match status" value="1"/>
</dbReference>
<keyword evidence="9 11" id="KW-0456">Lyase</keyword>
<comment type="function">
    <text evidence="11">Involved in the biosynthesis of isopentenyl diphosphate (IPP) and dimethylallyl diphosphate (DMAPP), two major building blocks of isoprenoid compounds. Catalyzes the conversion of 4-diphosphocytidyl-2-C-methyl-D-erythritol 2-phosphate (CDP-ME2P) to 2-C-methyl-D-erythritol 2,4-cyclodiphosphate (ME-CPP) with a corresponding release of cytidine 5-monophosphate (CMP).</text>
</comment>
<dbReference type="Proteomes" id="UP000310458">
    <property type="component" value="Unassembled WGS sequence"/>
</dbReference>
<dbReference type="RefSeq" id="WP_138253269.1">
    <property type="nucleotide sequence ID" value="NZ_VAVZ01000024.1"/>
</dbReference>
<dbReference type="GO" id="GO:0046872">
    <property type="term" value="F:metal ion binding"/>
    <property type="evidence" value="ECO:0007669"/>
    <property type="project" value="UniProtKB-KW"/>
</dbReference>
<dbReference type="InterPro" id="IPR003526">
    <property type="entry name" value="MECDP_synthase"/>
</dbReference>
<protein>
    <recommendedName>
        <fullName evidence="11 12">Multifunctional fusion protein</fullName>
    </recommendedName>
    <domain>
        <recommendedName>
            <fullName evidence="11">2-C-methyl-D-erythritol 2,4-cyclodiphosphate synthase</fullName>
            <shortName evidence="11">MECDP-synthase</shortName>
            <shortName evidence="11">MECPP-synthase</shortName>
            <shortName evidence="11">MECPS</shortName>
            <ecNumber evidence="11">4.6.1.12</ecNumber>
        </recommendedName>
    </domain>
    <domain>
        <recommendedName>
            <fullName evidence="12">2-C-methyl-D-erythritol 4-phosphate cytidylyltransferase</fullName>
            <ecNumber evidence="12">2.7.7.60</ecNumber>
        </recommendedName>
        <alternativeName>
            <fullName evidence="12">4-diphosphocytidyl-2C-methyl-D-erythritol synthase</fullName>
        </alternativeName>
        <alternativeName>
            <fullName evidence="12">MEP cytidylyltransferase</fullName>
            <shortName evidence="12">MCT</shortName>
        </alternativeName>
    </domain>
</protein>
<organism evidence="15 16">
    <name type="scientific">Nesterenkonia salmonea</name>
    <dbReference type="NCBI Taxonomy" id="1804987"/>
    <lineage>
        <taxon>Bacteria</taxon>
        <taxon>Bacillati</taxon>
        <taxon>Actinomycetota</taxon>
        <taxon>Actinomycetes</taxon>
        <taxon>Micrococcales</taxon>
        <taxon>Micrococcaceae</taxon>
        <taxon>Nesterenkonia</taxon>
    </lineage>
</organism>
<dbReference type="NCBIfam" id="TIGR00453">
    <property type="entry name" value="ispD"/>
    <property type="match status" value="1"/>
</dbReference>
<evidence type="ECO:0000256" key="11">
    <source>
        <dbReference type="HAMAP-Rule" id="MF_00107"/>
    </source>
</evidence>
<dbReference type="EMBL" id="VAVZ01000024">
    <property type="protein sequence ID" value="TLP96182.1"/>
    <property type="molecule type" value="Genomic_DNA"/>
</dbReference>
<dbReference type="Pfam" id="PF01128">
    <property type="entry name" value="IspD"/>
    <property type="match status" value="1"/>
</dbReference>